<dbReference type="InterPro" id="IPR013551">
    <property type="entry name" value="YicC-like_C"/>
</dbReference>
<dbReference type="PANTHER" id="PTHR30636:SF3">
    <property type="entry name" value="UPF0701 PROTEIN YICC"/>
    <property type="match status" value="1"/>
</dbReference>
<keyword evidence="2" id="KW-0540">Nuclease</keyword>
<keyword evidence="4" id="KW-0378">Hydrolase</keyword>
<feature type="domain" description="Endoribonuclease YicC-like C-terminal" evidence="8">
    <location>
        <begin position="173"/>
        <end position="292"/>
    </location>
</feature>
<evidence type="ECO:0000259" key="8">
    <source>
        <dbReference type="Pfam" id="PF08340"/>
    </source>
</evidence>
<dbReference type="GO" id="GO:0004521">
    <property type="term" value="F:RNA endonuclease activity"/>
    <property type="evidence" value="ECO:0007669"/>
    <property type="project" value="InterPro"/>
</dbReference>
<dbReference type="Pfam" id="PF08340">
    <property type="entry name" value="YicC-like_C"/>
    <property type="match status" value="1"/>
</dbReference>
<dbReference type="Proteomes" id="UP000197032">
    <property type="component" value="Unassembled WGS sequence"/>
</dbReference>
<protein>
    <submittedName>
        <fullName evidence="9">YicC domain-containing protein</fullName>
    </submittedName>
</protein>
<dbReference type="OrthoDB" id="9771229at2"/>
<evidence type="ECO:0000256" key="1">
    <source>
        <dbReference type="ARBA" id="ARBA00001968"/>
    </source>
</evidence>
<keyword evidence="10" id="KW-1185">Reference proteome</keyword>
<dbReference type="InterPro" id="IPR013527">
    <property type="entry name" value="YicC-like_N"/>
</dbReference>
<organism evidence="9 10">
    <name type="scientific">Calderihabitans maritimus</name>
    <dbReference type="NCBI Taxonomy" id="1246530"/>
    <lineage>
        <taxon>Bacteria</taxon>
        <taxon>Bacillati</taxon>
        <taxon>Bacillota</taxon>
        <taxon>Clostridia</taxon>
        <taxon>Neomoorellales</taxon>
        <taxon>Calderihabitantaceae</taxon>
        <taxon>Calderihabitans</taxon>
    </lineage>
</organism>
<sequence>MLRSMTGYGQGQASGEGKNLNVEIRTVNHRFLDLVIRMPRQYLPLEERIKEIIKEKIFRGRVDVYFQVEDKGEKKRKVKVDKELALAYYSSLKELAQILAIPYNISVFEISQYPDVLVVEEPEEDLEELWPVFRQAVEQALEQLVEMRAQEGMKLREDLLERQKVITRMVREIEEREPVMIENYRDKLSLRIKELARDIEIDEDRLAQEVTFFSERSNITEEIVRLYSHLQQLEETLNSSGPVGRKLDFLVQEMNREINTIGSKAEDLIISRKVVQVKTELEKIREQVQNIE</sequence>
<dbReference type="GO" id="GO:0016787">
    <property type="term" value="F:hydrolase activity"/>
    <property type="evidence" value="ECO:0007669"/>
    <property type="project" value="UniProtKB-KW"/>
</dbReference>
<proteinExistence type="inferred from homology"/>
<gene>
    <name evidence="9" type="ORF">KKC1_30690</name>
</gene>
<evidence type="ECO:0000256" key="6">
    <source>
        <dbReference type="SAM" id="Coils"/>
    </source>
</evidence>
<reference evidence="10" key="1">
    <citation type="journal article" date="2017" name="Appl. Environ. Microbiol.">
        <title>Genomic Analysis of Calderihabitans maritimus KKC1, a Thermophilic, Hydrogenogenic, Carboxydotrophic Bacterium Isolated from Marine Sediment.</title>
        <authorList>
            <person name="Omae K."/>
            <person name="Yoneda Y."/>
            <person name="Fukuyama Y."/>
            <person name="Yoshida T."/>
            <person name="Sako Y."/>
        </authorList>
    </citation>
    <scope>NUCLEOTIDE SEQUENCE [LARGE SCALE GENOMIC DNA]</scope>
    <source>
        <strain evidence="10">KKC1</strain>
    </source>
</reference>
<evidence type="ECO:0000256" key="2">
    <source>
        <dbReference type="ARBA" id="ARBA00022722"/>
    </source>
</evidence>
<feature type="coiled-coil region" evidence="6">
    <location>
        <begin position="185"/>
        <end position="236"/>
    </location>
</feature>
<comment type="similarity">
    <text evidence="5">Belongs to the YicC/YloC family.</text>
</comment>
<comment type="cofactor">
    <cofactor evidence="1">
        <name>a divalent metal cation</name>
        <dbReference type="ChEBI" id="CHEBI:60240"/>
    </cofactor>
</comment>
<feature type="domain" description="Endoribonuclease YicC-like N-terminal" evidence="7">
    <location>
        <begin position="2"/>
        <end position="156"/>
    </location>
</feature>
<evidence type="ECO:0000256" key="4">
    <source>
        <dbReference type="ARBA" id="ARBA00022801"/>
    </source>
</evidence>
<keyword evidence="3" id="KW-0255">Endonuclease</keyword>
<dbReference type="Pfam" id="PF03755">
    <property type="entry name" value="YicC-like_N"/>
    <property type="match status" value="1"/>
</dbReference>
<accession>A0A1Z5HWP0</accession>
<dbReference type="RefSeq" id="WP_088554987.1">
    <property type="nucleotide sequence ID" value="NZ_BDGJ01000195.1"/>
</dbReference>
<evidence type="ECO:0000313" key="10">
    <source>
        <dbReference type="Proteomes" id="UP000197032"/>
    </source>
</evidence>
<evidence type="ECO:0000259" key="7">
    <source>
        <dbReference type="Pfam" id="PF03755"/>
    </source>
</evidence>
<dbReference type="InterPro" id="IPR005229">
    <property type="entry name" value="YicC/YloC-like"/>
</dbReference>
<keyword evidence="6" id="KW-0175">Coiled coil</keyword>
<dbReference type="PANTHER" id="PTHR30636">
    <property type="entry name" value="UPF0701 PROTEIN YICC"/>
    <property type="match status" value="1"/>
</dbReference>
<dbReference type="EMBL" id="BDGJ01000195">
    <property type="protein sequence ID" value="GAW93949.1"/>
    <property type="molecule type" value="Genomic_DNA"/>
</dbReference>
<evidence type="ECO:0000256" key="5">
    <source>
        <dbReference type="ARBA" id="ARBA00035648"/>
    </source>
</evidence>
<dbReference type="NCBIfam" id="TIGR00255">
    <property type="entry name" value="YicC/YloC family endoribonuclease"/>
    <property type="match status" value="1"/>
</dbReference>
<dbReference type="AlphaFoldDB" id="A0A1Z5HWP0"/>
<evidence type="ECO:0000256" key="3">
    <source>
        <dbReference type="ARBA" id="ARBA00022759"/>
    </source>
</evidence>
<comment type="caution">
    <text evidence="9">The sequence shown here is derived from an EMBL/GenBank/DDBJ whole genome shotgun (WGS) entry which is preliminary data.</text>
</comment>
<name>A0A1Z5HWP0_9FIRM</name>
<evidence type="ECO:0000313" key="9">
    <source>
        <dbReference type="EMBL" id="GAW93949.1"/>
    </source>
</evidence>